<name>A0A1H2R6K6_9RHOB</name>
<feature type="region of interest" description="Disordered" evidence="1">
    <location>
        <begin position="115"/>
        <end position="140"/>
    </location>
</feature>
<dbReference type="STRING" id="60137.SAMN04488041_101405"/>
<dbReference type="Proteomes" id="UP000183076">
    <property type="component" value="Unassembled WGS sequence"/>
</dbReference>
<proteinExistence type="predicted"/>
<evidence type="ECO:0000313" key="2">
    <source>
        <dbReference type="EMBL" id="SDW15027.1"/>
    </source>
</evidence>
<protein>
    <submittedName>
        <fullName evidence="2">Uncharacterized protein</fullName>
    </submittedName>
</protein>
<accession>A0A1H2R6K6</accession>
<sequence length="210" mass="22894">MPLGSATLISGNALRNSVAIPHRPSSSNSRSGAPLPCEALGQSGLRNSIRLGSFPKGTAFTCEKVDKFAVFPKLIGRLATSVAHAAPWLHLRSQRSLGATKPFSWRDILHHSKSGHIRMDTSKPKPAGHSEQTAEAAPNVDVQTSASVNSRFPFHFPEVGDEVIFTRSPSHERETGYVMSREYGTRCIEIVDVNAKPLRLRPGQYRSAAR</sequence>
<gene>
    <name evidence="2" type="ORF">SAMN04488041_101405</name>
</gene>
<evidence type="ECO:0000256" key="1">
    <source>
        <dbReference type="SAM" id="MobiDB-lite"/>
    </source>
</evidence>
<dbReference type="EMBL" id="FNNB01000001">
    <property type="protein sequence ID" value="SDW15027.1"/>
    <property type="molecule type" value="Genomic_DNA"/>
</dbReference>
<dbReference type="AlphaFoldDB" id="A0A1H2R6K6"/>
<reference evidence="3" key="1">
    <citation type="submission" date="2016-10" db="EMBL/GenBank/DDBJ databases">
        <authorList>
            <person name="Varghese N."/>
            <person name="Submissions S."/>
        </authorList>
    </citation>
    <scope>NUCLEOTIDE SEQUENCE [LARGE SCALE GENOMIC DNA]</scope>
    <source>
        <strain evidence="3">DSM 10014</strain>
    </source>
</reference>
<evidence type="ECO:0000313" key="3">
    <source>
        <dbReference type="Proteomes" id="UP000183076"/>
    </source>
</evidence>
<organism evidence="2 3">
    <name type="scientific">Sulfitobacter pontiacus</name>
    <dbReference type="NCBI Taxonomy" id="60137"/>
    <lineage>
        <taxon>Bacteria</taxon>
        <taxon>Pseudomonadati</taxon>
        <taxon>Pseudomonadota</taxon>
        <taxon>Alphaproteobacteria</taxon>
        <taxon>Rhodobacterales</taxon>
        <taxon>Roseobacteraceae</taxon>
        <taxon>Sulfitobacter</taxon>
    </lineage>
</organism>